<dbReference type="SUPFAM" id="SSF46785">
    <property type="entry name" value="Winged helix' DNA-binding domain"/>
    <property type="match status" value="1"/>
</dbReference>
<feature type="domain" description="HTH lysR-type" evidence="5">
    <location>
        <begin position="31"/>
        <end position="88"/>
    </location>
</feature>
<dbReference type="Pfam" id="PF03466">
    <property type="entry name" value="LysR_substrate"/>
    <property type="match status" value="1"/>
</dbReference>
<dbReference type="FunFam" id="1.10.10.10:FF:000001">
    <property type="entry name" value="LysR family transcriptional regulator"/>
    <property type="match status" value="1"/>
</dbReference>
<dbReference type="GO" id="GO:0003700">
    <property type="term" value="F:DNA-binding transcription factor activity"/>
    <property type="evidence" value="ECO:0007669"/>
    <property type="project" value="InterPro"/>
</dbReference>
<reference evidence="6" key="1">
    <citation type="submission" date="2016-09" db="EMBL/GenBank/DDBJ databases">
        <authorList>
            <person name="Capua I."/>
            <person name="De Benedictis P."/>
            <person name="Joannis T."/>
            <person name="Lombin L.H."/>
            <person name="Cattoli G."/>
        </authorList>
    </citation>
    <scope>NUCLEOTIDE SEQUENCE</scope>
    <source>
        <strain evidence="6">B9</strain>
    </source>
</reference>
<dbReference type="Gene3D" id="3.40.190.290">
    <property type="match status" value="1"/>
</dbReference>
<dbReference type="InterPro" id="IPR036388">
    <property type="entry name" value="WH-like_DNA-bd_sf"/>
</dbReference>
<dbReference type="Pfam" id="PF00126">
    <property type="entry name" value="HTH_1"/>
    <property type="match status" value="1"/>
</dbReference>
<proteinExistence type="inferred from homology"/>
<evidence type="ECO:0000256" key="3">
    <source>
        <dbReference type="ARBA" id="ARBA00023125"/>
    </source>
</evidence>
<dbReference type="CDD" id="cd05466">
    <property type="entry name" value="PBP2_LTTR_substrate"/>
    <property type="match status" value="1"/>
</dbReference>
<dbReference type="InterPro" id="IPR005119">
    <property type="entry name" value="LysR_subst-bd"/>
</dbReference>
<dbReference type="GO" id="GO:0000976">
    <property type="term" value="F:transcription cis-regulatory region binding"/>
    <property type="evidence" value="ECO:0007669"/>
    <property type="project" value="TreeGrafter"/>
</dbReference>
<comment type="similarity">
    <text evidence="1">Belongs to the LysR transcriptional regulatory family.</text>
</comment>
<keyword evidence="3" id="KW-0238">DNA-binding</keyword>
<accession>A0A1K0IAF1</accession>
<evidence type="ECO:0000256" key="4">
    <source>
        <dbReference type="ARBA" id="ARBA00023163"/>
    </source>
</evidence>
<dbReference type="PRINTS" id="PR00039">
    <property type="entry name" value="HTHLYSR"/>
</dbReference>
<dbReference type="InterPro" id="IPR036390">
    <property type="entry name" value="WH_DNA-bd_sf"/>
</dbReference>
<evidence type="ECO:0000313" key="6">
    <source>
        <dbReference type="EMBL" id="SCU73816.1"/>
    </source>
</evidence>
<evidence type="ECO:0000259" key="5">
    <source>
        <dbReference type="PROSITE" id="PS50931"/>
    </source>
</evidence>
<evidence type="ECO:0000256" key="1">
    <source>
        <dbReference type="ARBA" id="ARBA00009437"/>
    </source>
</evidence>
<sequence>MIYRQSQYKKRKILRRTTPRSRATFRPDTALDLHHLRAFVAVAREGNLTRAAQRLHLTQPAVSLQLKALQSAWRIRLFERTAAGLTLTADGAALLPLAERILDGVGDLQHTVSAMHHTVRGRLAIGTILDPEFTRLGPMLRTLVERHPQIGTELRHGMSGWVLQQVRSGALDVGFYLGQPPDAGFHALTLTPFSYYVVAPKGWKERTALRSWAQLATLPWIWTPPESAHYRLLSARFAQAGVDPAGVPKVAHVDQEASMLDLVRSGVGLSLVRDAIALRESHAHGLVIVEGVSVQTELTLVCLATRRDDPVVAAVFGVAESVFRT</sequence>
<dbReference type="AlphaFoldDB" id="A0A1K0IAF1"/>
<keyword evidence="2" id="KW-0805">Transcription regulation</keyword>
<dbReference type="PROSITE" id="PS50931">
    <property type="entry name" value="HTH_LYSR"/>
    <property type="match status" value="1"/>
</dbReference>
<gene>
    <name evidence="6" type="ORF">CNECB9_1340026</name>
</gene>
<evidence type="ECO:0000256" key="2">
    <source>
        <dbReference type="ARBA" id="ARBA00023015"/>
    </source>
</evidence>
<name>A0A1K0IAF1_CUPNE</name>
<dbReference type="PANTHER" id="PTHR30126:SF40">
    <property type="entry name" value="HTH-TYPE TRANSCRIPTIONAL REGULATOR GLTR"/>
    <property type="match status" value="1"/>
</dbReference>
<dbReference type="InterPro" id="IPR000847">
    <property type="entry name" value="LysR_HTH_N"/>
</dbReference>
<dbReference type="Gene3D" id="1.10.10.10">
    <property type="entry name" value="Winged helix-like DNA-binding domain superfamily/Winged helix DNA-binding domain"/>
    <property type="match status" value="1"/>
</dbReference>
<dbReference type="EMBL" id="FMSH01000040">
    <property type="protein sequence ID" value="SCU73816.1"/>
    <property type="molecule type" value="Genomic_DNA"/>
</dbReference>
<keyword evidence="4" id="KW-0804">Transcription</keyword>
<protein>
    <submittedName>
        <fullName evidence="6">Transcriptional regulator, LysR-family</fullName>
    </submittedName>
</protein>
<dbReference type="PANTHER" id="PTHR30126">
    <property type="entry name" value="HTH-TYPE TRANSCRIPTIONAL REGULATOR"/>
    <property type="match status" value="1"/>
</dbReference>
<organism evidence="6">
    <name type="scientific">Cupriavidus necator</name>
    <name type="common">Alcaligenes eutrophus</name>
    <name type="synonym">Ralstonia eutropha</name>
    <dbReference type="NCBI Taxonomy" id="106590"/>
    <lineage>
        <taxon>Bacteria</taxon>
        <taxon>Pseudomonadati</taxon>
        <taxon>Pseudomonadota</taxon>
        <taxon>Betaproteobacteria</taxon>
        <taxon>Burkholderiales</taxon>
        <taxon>Burkholderiaceae</taxon>
        <taxon>Cupriavidus</taxon>
    </lineage>
</organism>
<dbReference type="SUPFAM" id="SSF53850">
    <property type="entry name" value="Periplasmic binding protein-like II"/>
    <property type="match status" value="1"/>
</dbReference>